<dbReference type="SUPFAM" id="SSF49384">
    <property type="entry name" value="Carbohydrate-binding domain"/>
    <property type="match status" value="1"/>
</dbReference>
<keyword evidence="4" id="KW-1185">Reference proteome</keyword>
<evidence type="ECO:0000313" key="3">
    <source>
        <dbReference type="EMBL" id="BCB90721.1"/>
    </source>
</evidence>
<feature type="domain" description="CBM2" evidence="2">
    <location>
        <begin position="1"/>
        <end position="52"/>
    </location>
</feature>
<dbReference type="PROSITE" id="PS51173">
    <property type="entry name" value="CBM2"/>
    <property type="match status" value="1"/>
</dbReference>
<dbReference type="InterPro" id="IPR001919">
    <property type="entry name" value="CBD2"/>
</dbReference>
<dbReference type="KEGG" id="psuu:Psuf_080340"/>
<reference evidence="3 4" key="2">
    <citation type="submission" date="2020-03" db="EMBL/GenBank/DDBJ databases">
        <authorList>
            <person name="Ichikawa N."/>
            <person name="Kimura A."/>
            <person name="Kitahashi Y."/>
            <person name="Uohara A."/>
        </authorList>
    </citation>
    <scope>NUCLEOTIDE SEQUENCE [LARGE SCALE GENOMIC DNA]</scope>
    <source>
        <strain evidence="3 4">NBRC 105367</strain>
    </source>
</reference>
<dbReference type="GO" id="GO:0030247">
    <property type="term" value="F:polysaccharide binding"/>
    <property type="evidence" value="ECO:0007669"/>
    <property type="project" value="UniProtKB-UniRule"/>
</dbReference>
<evidence type="ECO:0000256" key="1">
    <source>
        <dbReference type="SAM" id="MobiDB-lite"/>
    </source>
</evidence>
<dbReference type="InterPro" id="IPR008965">
    <property type="entry name" value="CBM2/CBM3_carb-bd_dom_sf"/>
</dbReference>
<dbReference type="EMBL" id="AP022871">
    <property type="protein sequence ID" value="BCB90721.1"/>
    <property type="molecule type" value="Genomic_DNA"/>
</dbReference>
<accession>A0A6F8YY06</accession>
<dbReference type="AlphaFoldDB" id="A0A6F8YY06"/>
<dbReference type="InterPro" id="IPR012291">
    <property type="entry name" value="CBM2_carb-bd_dom_sf"/>
</dbReference>
<sequence>MTQSGPAVTARNAGYNGTIAPGGTASFGFQGTHGGTNQPPTGWALNGSPCTT</sequence>
<feature type="region of interest" description="Disordered" evidence="1">
    <location>
        <begin position="26"/>
        <end position="52"/>
    </location>
</feature>
<proteinExistence type="predicted"/>
<gene>
    <name evidence="3" type="ORF">Psuf_080340</name>
</gene>
<dbReference type="Pfam" id="PF00553">
    <property type="entry name" value="CBM_2"/>
    <property type="match status" value="1"/>
</dbReference>
<dbReference type="Proteomes" id="UP000503011">
    <property type="component" value="Chromosome"/>
</dbReference>
<organism evidence="3 4">
    <name type="scientific">Phytohabitans suffuscus</name>
    <dbReference type="NCBI Taxonomy" id="624315"/>
    <lineage>
        <taxon>Bacteria</taxon>
        <taxon>Bacillati</taxon>
        <taxon>Actinomycetota</taxon>
        <taxon>Actinomycetes</taxon>
        <taxon>Micromonosporales</taxon>
        <taxon>Micromonosporaceae</taxon>
    </lineage>
</organism>
<evidence type="ECO:0000313" key="4">
    <source>
        <dbReference type="Proteomes" id="UP000503011"/>
    </source>
</evidence>
<reference evidence="3 4" key="1">
    <citation type="submission" date="2020-03" db="EMBL/GenBank/DDBJ databases">
        <title>Whole genome shotgun sequence of Phytohabitans suffuscus NBRC 105367.</title>
        <authorList>
            <person name="Komaki H."/>
            <person name="Tamura T."/>
        </authorList>
    </citation>
    <scope>NUCLEOTIDE SEQUENCE [LARGE SCALE GENOMIC DNA]</scope>
    <source>
        <strain evidence="3 4">NBRC 105367</strain>
    </source>
</reference>
<dbReference type="GO" id="GO:0005975">
    <property type="term" value="P:carbohydrate metabolic process"/>
    <property type="evidence" value="ECO:0007669"/>
    <property type="project" value="InterPro"/>
</dbReference>
<name>A0A6F8YY06_9ACTN</name>
<evidence type="ECO:0000259" key="2">
    <source>
        <dbReference type="PROSITE" id="PS51173"/>
    </source>
</evidence>
<protein>
    <recommendedName>
        <fullName evidence="2">CBM2 domain-containing protein</fullName>
    </recommendedName>
</protein>
<dbReference type="GO" id="GO:0004553">
    <property type="term" value="F:hydrolase activity, hydrolyzing O-glycosyl compounds"/>
    <property type="evidence" value="ECO:0007669"/>
    <property type="project" value="InterPro"/>
</dbReference>
<dbReference type="Gene3D" id="2.60.40.290">
    <property type="match status" value="1"/>
</dbReference>